<keyword evidence="1" id="KW-0808">Transferase</keyword>
<dbReference type="Proteomes" id="UP000239415">
    <property type="component" value="Unassembled WGS sequence"/>
</dbReference>
<keyword evidence="2 4" id="KW-0418">Kinase</keyword>
<dbReference type="PROSITE" id="PS00584">
    <property type="entry name" value="PFKB_KINASES_2"/>
    <property type="match status" value="1"/>
</dbReference>
<evidence type="ECO:0000256" key="2">
    <source>
        <dbReference type="ARBA" id="ARBA00022777"/>
    </source>
</evidence>
<feature type="domain" description="Carbohydrate kinase PfkB" evidence="3">
    <location>
        <begin position="196"/>
        <end position="280"/>
    </location>
</feature>
<sequence length="307" mass="31934">MPHYVVDMTFLVIGGTGIDTVVPVADLPVLAADSARPQGPIEDHVSHTGTCVALALHALGERVTVIDTVGDDEPGRRVRAAFEGWGIGLRAAPAPAGTRRAVNLMSPDGRRLSLYDGRDVPGYRLPEKYHRPLPDGIRHVHVTIIDWARHLIPELRAAGLTVSTDLHDWDGDNPHHLDFALGADVVFVSGVQLAAGAAGRILADGVATRVVVTNGGEGADLHTRDGVTHRDAVDPGAPIVDTNGAGDAFAAAFLSAWLSGSGDDECLDQAVVAGAYACTAPVGAGAFIDRAGLDAAGLPGTPERHPR</sequence>
<organism evidence="4 5">
    <name type="scientific">Actinoplanes italicus</name>
    <dbReference type="NCBI Taxonomy" id="113567"/>
    <lineage>
        <taxon>Bacteria</taxon>
        <taxon>Bacillati</taxon>
        <taxon>Actinomycetota</taxon>
        <taxon>Actinomycetes</taxon>
        <taxon>Micromonosporales</taxon>
        <taxon>Micromonosporaceae</taxon>
        <taxon>Actinoplanes</taxon>
    </lineage>
</organism>
<dbReference type="PANTHER" id="PTHR10584">
    <property type="entry name" value="SUGAR KINASE"/>
    <property type="match status" value="1"/>
</dbReference>
<dbReference type="Gene3D" id="3.40.1190.20">
    <property type="match status" value="1"/>
</dbReference>
<name>A0A2T0KK16_9ACTN</name>
<comment type="caution">
    <text evidence="4">The sequence shown here is derived from an EMBL/GenBank/DDBJ whole genome shotgun (WGS) entry which is preliminary data.</text>
</comment>
<dbReference type="PANTHER" id="PTHR10584:SF166">
    <property type="entry name" value="RIBOKINASE"/>
    <property type="match status" value="1"/>
</dbReference>
<reference evidence="4 5" key="1">
    <citation type="submission" date="2018-03" db="EMBL/GenBank/DDBJ databases">
        <title>Genomic Encyclopedia of Archaeal and Bacterial Type Strains, Phase II (KMG-II): from individual species to whole genera.</title>
        <authorList>
            <person name="Goeker M."/>
        </authorList>
    </citation>
    <scope>NUCLEOTIDE SEQUENCE [LARGE SCALE GENOMIC DNA]</scope>
    <source>
        <strain evidence="4 5">DSM 43146</strain>
    </source>
</reference>
<evidence type="ECO:0000256" key="1">
    <source>
        <dbReference type="ARBA" id="ARBA00022679"/>
    </source>
</evidence>
<dbReference type="InterPro" id="IPR029056">
    <property type="entry name" value="Ribokinase-like"/>
</dbReference>
<dbReference type="GO" id="GO:0016301">
    <property type="term" value="F:kinase activity"/>
    <property type="evidence" value="ECO:0007669"/>
    <property type="project" value="UniProtKB-KW"/>
</dbReference>
<dbReference type="InterPro" id="IPR002173">
    <property type="entry name" value="Carboh/pur_kinase_PfkB_CS"/>
</dbReference>
<dbReference type="InterPro" id="IPR011611">
    <property type="entry name" value="PfkB_dom"/>
</dbReference>
<dbReference type="AlphaFoldDB" id="A0A2T0KK16"/>
<dbReference type="EMBL" id="PVMZ01000003">
    <property type="protein sequence ID" value="PRX23870.1"/>
    <property type="molecule type" value="Genomic_DNA"/>
</dbReference>
<proteinExistence type="predicted"/>
<evidence type="ECO:0000313" key="4">
    <source>
        <dbReference type="EMBL" id="PRX23870.1"/>
    </source>
</evidence>
<evidence type="ECO:0000313" key="5">
    <source>
        <dbReference type="Proteomes" id="UP000239415"/>
    </source>
</evidence>
<gene>
    <name evidence="4" type="ORF">CLV67_103620</name>
</gene>
<keyword evidence="5" id="KW-1185">Reference proteome</keyword>
<dbReference type="SUPFAM" id="SSF53613">
    <property type="entry name" value="Ribokinase-like"/>
    <property type="match status" value="1"/>
</dbReference>
<accession>A0A2T0KK16</accession>
<dbReference type="Pfam" id="PF00294">
    <property type="entry name" value="PfkB"/>
    <property type="match status" value="1"/>
</dbReference>
<evidence type="ECO:0000259" key="3">
    <source>
        <dbReference type="Pfam" id="PF00294"/>
    </source>
</evidence>
<protein>
    <submittedName>
        <fullName evidence="4">Sugar/nucleoside kinase (Ribokinase family)</fullName>
    </submittedName>
</protein>